<dbReference type="AlphaFoldDB" id="A0AAV1WNE7"/>
<comment type="caution">
    <text evidence="2">The sequence shown here is derived from an EMBL/GenBank/DDBJ whole genome shotgun (WGS) entry which is preliminary data.</text>
</comment>
<name>A0AAV1WNE7_LUPLU</name>
<reference evidence="2 3" key="1">
    <citation type="submission" date="2024-03" db="EMBL/GenBank/DDBJ databases">
        <authorList>
            <person name="Martinez-Hernandez J."/>
        </authorList>
    </citation>
    <scope>NUCLEOTIDE SEQUENCE [LARGE SCALE GENOMIC DNA]</scope>
</reference>
<feature type="region of interest" description="Disordered" evidence="1">
    <location>
        <begin position="119"/>
        <end position="141"/>
    </location>
</feature>
<protein>
    <submittedName>
        <fullName evidence="2">Uncharacterized protein</fullName>
    </submittedName>
</protein>
<evidence type="ECO:0000256" key="1">
    <source>
        <dbReference type="SAM" id="MobiDB-lite"/>
    </source>
</evidence>
<proteinExistence type="predicted"/>
<accession>A0AAV1WNE7</accession>
<keyword evidence="3" id="KW-1185">Reference proteome</keyword>
<dbReference type="Proteomes" id="UP001497480">
    <property type="component" value="Unassembled WGS sequence"/>
</dbReference>
<gene>
    <name evidence="2" type="ORF">LLUT_LOCUS11910</name>
</gene>
<sequence>MEGNAGEDDLVSSNEIFDVELLEENVLLEVCVNSLKDKERDGLEEHISGRLEQLSGESKELSVEKILTNNKQYTNYAKGKEMIIKELDLDRVNKTDMSQGHEPKQENLCQRTWPSGIAIGPGSLGQEARSDVEFHNNTSKK</sequence>
<organism evidence="2 3">
    <name type="scientific">Lupinus luteus</name>
    <name type="common">European yellow lupine</name>
    <dbReference type="NCBI Taxonomy" id="3873"/>
    <lineage>
        <taxon>Eukaryota</taxon>
        <taxon>Viridiplantae</taxon>
        <taxon>Streptophyta</taxon>
        <taxon>Embryophyta</taxon>
        <taxon>Tracheophyta</taxon>
        <taxon>Spermatophyta</taxon>
        <taxon>Magnoliopsida</taxon>
        <taxon>eudicotyledons</taxon>
        <taxon>Gunneridae</taxon>
        <taxon>Pentapetalae</taxon>
        <taxon>rosids</taxon>
        <taxon>fabids</taxon>
        <taxon>Fabales</taxon>
        <taxon>Fabaceae</taxon>
        <taxon>Papilionoideae</taxon>
        <taxon>50 kb inversion clade</taxon>
        <taxon>genistoids sensu lato</taxon>
        <taxon>core genistoids</taxon>
        <taxon>Genisteae</taxon>
        <taxon>Lupinus</taxon>
    </lineage>
</organism>
<dbReference type="EMBL" id="CAXHTB010000008">
    <property type="protein sequence ID" value="CAL0310850.1"/>
    <property type="molecule type" value="Genomic_DNA"/>
</dbReference>
<evidence type="ECO:0000313" key="3">
    <source>
        <dbReference type="Proteomes" id="UP001497480"/>
    </source>
</evidence>
<evidence type="ECO:0000313" key="2">
    <source>
        <dbReference type="EMBL" id="CAL0310850.1"/>
    </source>
</evidence>